<dbReference type="EMBL" id="JBAHYK010000653">
    <property type="protein sequence ID" value="KAL0572230.1"/>
    <property type="molecule type" value="Genomic_DNA"/>
</dbReference>
<dbReference type="Proteomes" id="UP001465976">
    <property type="component" value="Unassembled WGS sequence"/>
</dbReference>
<name>A0ABR3FA92_9AGAR</name>
<proteinExistence type="predicted"/>
<comment type="caution">
    <text evidence="1">The sequence shown here is derived from an EMBL/GenBank/DDBJ whole genome shotgun (WGS) entry which is preliminary data.</text>
</comment>
<reference evidence="1 2" key="1">
    <citation type="submission" date="2024-02" db="EMBL/GenBank/DDBJ databases">
        <title>A draft genome for the cacao thread blight pathogen Marasmius crinis-equi.</title>
        <authorList>
            <person name="Cohen S.P."/>
            <person name="Baruah I.K."/>
            <person name="Amoako-Attah I."/>
            <person name="Bukari Y."/>
            <person name="Meinhardt L.W."/>
            <person name="Bailey B.A."/>
        </authorList>
    </citation>
    <scope>NUCLEOTIDE SEQUENCE [LARGE SCALE GENOMIC DNA]</scope>
    <source>
        <strain evidence="1 2">GH-76</strain>
    </source>
</reference>
<evidence type="ECO:0000313" key="1">
    <source>
        <dbReference type="EMBL" id="KAL0572230.1"/>
    </source>
</evidence>
<accession>A0ABR3FA92</accession>
<sequence length="77" mass="8943">MVEAIDYHNEKAACLVFFTNKSLETINGESTTIQWEKAPGSDKDSKMRVWELKHICEILKIKPDDDYEDLRGYADFT</sequence>
<keyword evidence="2" id="KW-1185">Reference proteome</keyword>
<gene>
    <name evidence="1" type="ORF">V5O48_009738</name>
</gene>
<evidence type="ECO:0000313" key="2">
    <source>
        <dbReference type="Proteomes" id="UP001465976"/>
    </source>
</evidence>
<protein>
    <submittedName>
        <fullName evidence="1">Uncharacterized protein</fullName>
    </submittedName>
</protein>
<organism evidence="1 2">
    <name type="scientific">Marasmius crinis-equi</name>
    <dbReference type="NCBI Taxonomy" id="585013"/>
    <lineage>
        <taxon>Eukaryota</taxon>
        <taxon>Fungi</taxon>
        <taxon>Dikarya</taxon>
        <taxon>Basidiomycota</taxon>
        <taxon>Agaricomycotina</taxon>
        <taxon>Agaricomycetes</taxon>
        <taxon>Agaricomycetidae</taxon>
        <taxon>Agaricales</taxon>
        <taxon>Marasmiineae</taxon>
        <taxon>Marasmiaceae</taxon>
        <taxon>Marasmius</taxon>
    </lineage>
</organism>